<comment type="subcellular location">
    <subcellularLocation>
        <location evidence="7">Cytoplasm</location>
    </subcellularLocation>
</comment>
<dbReference type="Gene3D" id="3.40.1500.10">
    <property type="entry name" value="Coproporphyrinogen III oxidase, aerobic"/>
    <property type="match status" value="1"/>
</dbReference>
<dbReference type="GO" id="GO:0004109">
    <property type="term" value="F:coproporphyrinogen oxidase activity"/>
    <property type="evidence" value="ECO:0007669"/>
    <property type="project" value="UniProtKB-EC"/>
</dbReference>
<evidence type="ECO:0000256" key="3">
    <source>
        <dbReference type="ARBA" id="ARBA00011738"/>
    </source>
</evidence>
<evidence type="ECO:0000256" key="1">
    <source>
        <dbReference type="ARBA" id="ARBA00005168"/>
    </source>
</evidence>
<comment type="pathway">
    <text evidence="1 7">Porphyrin-containing compound metabolism; protoporphyrin-IX biosynthesis; protoporphyrinogen-IX from coproporphyrinogen-III (O2 route): step 1/1.</text>
</comment>
<keyword evidence="7" id="KW-0479">Metal-binding</keyword>
<comment type="catalytic activity">
    <reaction evidence="7">
        <text>coproporphyrinogen III + O2 + 2 H(+) = protoporphyrinogen IX + 2 CO2 + 2 H2O</text>
        <dbReference type="Rhea" id="RHEA:18257"/>
        <dbReference type="ChEBI" id="CHEBI:15377"/>
        <dbReference type="ChEBI" id="CHEBI:15378"/>
        <dbReference type="ChEBI" id="CHEBI:15379"/>
        <dbReference type="ChEBI" id="CHEBI:16526"/>
        <dbReference type="ChEBI" id="CHEBI:57307"/>
        <dbReference type="ChEBI" id="CHEBI:57309"/>
        <dbReference type="EC" id="1.3.3.3"/>
    </reaction>
</comment>
<feature type="binding site" evidence="7">
    <location>
        <begin position="114"/>
        <end position="116"/>
    </location>
    <ligand>
        <name>substrate</name>
    </ligand>
</feature>
<comment type="function">
    <text evidence="7">Involved in the heme biosynthesis. Catalyzes the aerobic oxidative decarboxylation of propionate groups of rings A and B of coproporphyrinogen-III to yield the vinyl groups in protoporphyrinogen-IX.</text>
</comment>
<dbReference type="Proteomes" id="UP001082899">
    <property type="component" value="Unassembled WGS sequence"/>
</dbReference>
<feature type="site" description="Important for dimerization" evidence="7">
    <location>
        <position position="184"/>
    </location>
</feature>
<dbReference type="PROSITE" id="PS01021">
    <property type="entry name" value="COPROGEN_OXIDASE"/>
    <property type="match status" value="1"/>
</dbReference>
<feature type="binding site" evidence="7">
    <location>
        <position position="184"/>
    </location>
    <ligand>
        <name>a divalent metal cation</name>
        <dbReference type="ChEBI" id="CHEBI:60240"/>
    </ligand>
</feature>
<evidence type="ECO:0000256" key="6">
    <source>
        <dbReference type="ARBA" id="ARBA00023244"/>
    </source>
</evidence>
<comment type="similarity">
    <text evidence="2 7">Belongs to the aerobic coproporphyrinogen-III oxidase family.</text>
</comment>
<evidence type="ECO:0000256" key="5">
    <source>
        <dbReference type="ARBA" id="ARBA00023133"/>
    </source>
</evidence>
<feature type="binding site" evidence="7">
    <location>
        <position position="112"/>
    </location>
    <ligand>
        <name>a divalent metal cation</name>
        <dbReference type="ChEBI" id="CHEBI:60240"/>
    </ligand>
</feature>
<dbReference type="RefSeq" id="WP_267849120.1">
    <property type="nucleotide sequence ID" value="NZ_JAPMXC010000010.1"/>
</dbReference>
<comment type="subunit">
    <text evidence="3 7">Homodimer.</text>
</comment>
<sequence>MNAVIDLPAVRAYLLALQTRIVAALETCDGTPFRRDVWRNADDARLRGDGVSCVIESGGVFERGGCNFSHVRGDALPASATASRAQLAGRPFEALGVSMVLHPRNPYCPTTHMNVRLFVALPRPGSGEQAVFWFGGGMDLTPIYGFERDAAHFHRACADALAPFGDDLYAGFKLWCDEYFFLPHRGEARGVGGIFYDDFSEAGFDASFAMTRAVGDAFIDAYLPIIARRRANRYGERERAFQSYRRGRYVEFNLVHDRGTHFGLKTGGRTEAILMSMPPLASWRYDWTPQPGSAEARLHTDFLAPRDWLAYRDACRETEVAAV</sequence>
<dbReference type="InterPro" id="IPR001260">
    <property type="entry name" value="Coprogen_oxidase_aer"/>
</dbReference>
<feature type="active site" description="Proton donor" evidence="7">
    <location>
        <position position="112"/>
    </location>
</feature>
<feature type="binding site" evidence="7">
    <location>
        <begin position="267"/>
        <end position="269"/>
    </location>
    <ligand>
        <name>substrate</name>
    </ligand>
</feature>
<feature type="binding site" evidence="7">
    <location>
        <position position="98"/>
    </location>
    <ligand>
        <name>substrate</name>
    </ligand>
</feature>
<keyword evidence="6 7" id="KW-0627">Porphyrin biosynthesis</keyword>
<dbReference type="InterPro" id="IPR036406">
    <property type="entry name" value="Coprogen_oxidase_aer_sf"/>
</dbReference>
<dbReference type="PRINTS" id="PR00073">
    <property type="entry name" value="COPRGNOXDASE"/>
</dbReference>
<dbReference type="Pfam" id="PF01218">
    <property type="entry name" value="Coprogen_oxidas"/>
    <property type="match status" value="1"/>
</dbReference>
<accession>A0ABT3ZRV9</accession>
<keyword evidence="4 7" id="KW-0560">Oxidoreductase</keyword>
<feature type="binding site" evidence="7">
    <location>
        <position position="102"/>
    </location>
    <ligand>
        <name>a divalent metal cation</name>
        <dbReference type="ChEBI" id="CHEBI:60240"/>
    </ligand>
</feature>
<organism evidence="8 9">
    <name type="scientific">Robbsia betulipollinis</name>
    <dbReference type="NCBI Taxonomy" id="2981849"/>
    <lineage>
        <taxon>Bacteria</taxon>
        <taxon>Pseudomonadati</taxon>
        <taxon>Pseudomonadota</taxon>
        <taxon>Betaproteobacteria</taxon>
        <taxon>Burkholderiales</taxon>
        <taxon>Burkholderiaceae</taxon>
        <taxon>Robbsia</taxon>
    </lineage>
</organism>
<dbReference type="PANTHER" id="PTHR10755:SF0">
    <property type="entry name" value="OXYGEN-DEPENDENT COPROPORPHYRINOGEN-III OXIDASE, MITOCHONDRIAL"/>
    <property type="match status" value="1"/>
</dbReference>
<dbReference type="NCBIfam" id="NF003727">
    <property type="entry name" value="PRK05330.1"/>
    <property type="match status" value="1"/>
</dbReference>
<dbReference type="HAMAP" id="MF_00333">
    <property type="entry name" value="Coprogen_oxidas"/>
    <property type="match status" value="1"/>
</dbReference>
<name>A0ABT3ZRV9_9BURK</name>
<dbReference type="EMBL" id="JAPMXC010000010">
    <property type="protein sequence ID" value="MCY0389217.1"/>
    <property type="molecule type" value="Genomic_DNA"/>
</dbReference>
<dbReference type="InterPro" id="IPR018375">
    <property type="entry name" value="Coprogen_oxidase_CS"/>
</dbReference>
<evidence type="ECO:0000256" key="7">
    <source>
        <dbReference type="HAMAP-Rule" id="MF_00333"/>
    </source>
</evidence>
<evidence type="ECO:0000256" key="4">
    <source>
        <dbReference type="ARBA" id="ARBA00023002"/>
    </source>
</evidence>
<protein>
    <recommendedName>
        <fullName evidence="7">Oxygen-dependent coproporphyrinogen-III oxidase</fullName>
        <shortName evidence="7">CPO</shortName>
        <shortName evidence="7">Coprogen oxidase</shortName>
        <shortName evidence="7">Coproporphyrinogenase</shortName>
        <ecNumber evidence="7">1.3.3.3</ecNumber>
    </recommendedName>
</protein>
<dbReference type="PIRSF" id="PIRSF000166">
    <property type="entry name" value="Coproporphyri_ox"/>
    <property type="match status" value="1"/>
</dbReference>
<dbReference type="EC" id="1.3.3.3" evidence="7"/>
<comment type="cofactor">
    <cofactor evidence="7">
        <name>a divalent metal cation</name>
        <dbReference type="ChEBI" id="CHEBI:60240"/>
    </cofactor>
</comment>
<keyword evidence="9" id="KW-1185">Reference proteome</keyword>
<comment type="caution">
    <text evidence="8">The sequence shown here is derived from an EMBL/GenBank/DDBJ whole genome shotgun (WGS) entry which is preliminary data.</text>
</comment>
<feature type="region of interest" description="Important for dimerization" evidence="7">
    <location>
        <begin position="249"/>
        <end position="284"/>
    </location>
</feature>
<dbReference type="PANTHER" id="PTHR10755">
    <property type="entry name" value="COPROPORPHYRINOGEN III OXIDASE, MITOCHONDRIAL"/>
    <property type="match status" value="1"/>
</dbReference>
<reference evidence="8" key="1">
    <citation type="submission" date="2022-11" db="EMBL/GenBank/DDBJ databases">
        <title>Robbsia betulipollinis sp. nov., isolated from pollen of birch (Betula pendula).</title>
        <authorList>
            <person name="Shi H."/>
            <person name="Ambika Manirajan B."/>
            <person name="Ratering S."/>
            <person name="Geissler-Plaum R."/>
            <person name="Schnell S."/>
        </authorList>
    </citation>
    <scope>NUCLEOTIDE SEQUENCE</scope>
    <source>
        <strain evidence="8">Bb-Pol-6</strain>
    </source>
</reference>
<dbReference type="SUPFAM" id="SSF102886">
    <property type="entry name" value="Coproporphyrinogen III oxidase"/>
    <property type="match status" value="1"/>
</dbReference>
<keyword evidence="5 7" id="KW-0350">Heme biosynthesis</keyword>
<feature type="binding site" evidence="7">
    <location>
        <position position="154"/>
    </location>
    <ligand>
        <name>a divalent metal cation</name>
        <dbReference type="ChEBI" id="CHEBI:60240"/>
    </ligand>
</feature>
<proteinExistence type="inferred from homology"/>
<gene>
    <name evidence="7 8" type="primary">hemF</name>
    <name evidence="8" type="ORF">OVY01_18890</name>
</gene>
<evidence type="ECO:0000313" key="8">
    <source>
        <dbReference type="EMBL" id="MCY0389217.1"/>
    </source>
</evidence>
<keyword evidence="7" id="KW-0963">Cytoplasm</keyword>
<evidence type="ECO:0000313" key="9">
    <source>
        <dbReference type="Proteomes" id="UP001082899"/>
    </source>
</evidence>
<evidence type="ECO:0000256" key="2">
    <source>
        <dbReference type="ARBA" id="ARBA00010644"/>
    </source>
</evidence>